<evidence type="ECO:0000313" key="2">
    <source>
        <dbReference type="Proteomes" id="UP000789860"/>
    </source>
</evidence>
<dbReference type="EMBL" id="CAJVPM010031152">
    <property type="protein sequence ID" value="CAG8679065.1"/>
    <property type="molecule type" value="Genomic_DNA"/>
</dbReference>
<protein>
    <submittedName>
        <fullName evidence="1">8248_t:CDS:1</fullName>
    </submittedName>
</protein>
<name>A0ACA9NZA6_9GLOM</name>
<accession>A0ACA9NZA6</accession>
<organism evidence="1 2">
    <name type="scientific">Scutellospora calospora</name>
    <dbReference type="NCBI Taxonomy" id="85575"/>
    <lineage>
        <taxon>Eukaryota</taxon>
        <taxon>Fungi</taxon>
        <taxon>Fungi incertae sedis</taxon>
        <taxon>Mucoromycota</taxon>
        <taxon>Glomeromycotina</taxon>
        <taxon>Glomeromycetes</taxon>
        <taxon>Diversisporales</taxon>
        <taxon>Gigasporaceae</taxon>
        <taxon>Scutellospora</taxon>
    </lineage>
</organism>
<evidence type="ECO:0000313" key="1">
    <source>
        <dbReference type="EMBL" id="CAG8679065.1"/>
    </source>
</evidence>
<reference evidence="1" key="1">
    <citation type="submission" date="2021-06" db="EMBL/GenBank/DDBJ databases">
        <authorList>
            <person name="Kallberg Y."/>
            <person name="Tangrot J."/>
            <person name="Rosling A."/>
        </authorList>
    </citation>
    <scope>NUCLEOTIDE SEQUENCE</scope>
    <source>
        <strain evidence="1">AU212A</strain>
    </source>
</reference>
<gene>
    <name evidence="1" type="ORF">SCALOS_LOCUS9664</name>
</gene>
<comment type="caution">
    <text evidence="1">The sequence shown here is derived from an EMBL/GenBank/DDBJ whole genome shotgun (WGS) entry which is preliminary data.</text>
</comment>
<sequence>LYALRKIWNIIIQHHISIPTKQLNSKNNTNQSLRIRIQQIQDAVISNESILTSKTTVIPIPEDNTTTAKQIMLLHKADFGLSNLLAQWPITQQRKGT</sequence>
<dbReference type="Proteomes" id="UP000789860">
    <property type="component" value="Unassembled WGS sequence"/>
</dbReference>
<keyword evidence="2" id="KW-1185">Reference proteome</keyword>
<proteinExistence type="predicted"/>
<feature type="non-terminal residue" evidence="1">
    <location>
        <position position="1"/>
    </location>
</feature>
<feature type="non-terminal residue" evidence="1">
    <location>
        <position position="97"/>
    </location>
</feature>